<feature type="region of interest" description="Disordered" evidence="1">
    <location>
        <begin position="74"/>
        <end position="157"/>
    </location>
</feature>
<protein>
    <recommendedName>
        <fullName evidence="4">Transcriptional regulator</fullName>
    </recommendedName>
</protein>
<keyword evidence="3" id="KW-1185">Reference proteome</keyword>
<feature type="compositionally biased region" description="Basic and acidic residues" evidence="1">
    <location>
        <begin position="110"/>
        <end position="129"/>
    </location>
</feature>
<dbReference type="RefSeq" id="WP_090311413.1">
    <property type="nucleotide sequence ID" value="NZ_FNFE01000008.1"/>
</dbReference>
<dbReference type="OrthoDB" id="240032at2157"/>
<feature type="compositionally biased region" description="Polar residues" evidence="1">
    <location>
        <begin position="80"/>
        <end position="91"/>
    </location>
</feature>
<dbReference type="InterPro" id="IPR036388">
    <property type="entry name" value="WH-like_DNA-bd_sf"/>
</dbReference>
<feature type="compositionally biased region" description="Basic and acidic residues" evidence="1">
    <location>
        <begin position="92"/>
        <end position="103"/>
    </location>
</feature>
<evidence type="ECO:0008006" key="4">
    <source>
        <dbReference type="Google" id="ProtNLM"/>
    </source>
</evidence>
<feature type="region of interest" description="Disordered" evidence="1">
    <location>
        <begin position="1"/>
        <end position="29"/>
    </location>
</feature>
<accession>A0A1G9FN60</accession>
<feature type="compositionally biased region" description="Acidic residues" evidence="1">
    <location>
        <begin position="141"/>
        <end position="153"/>
    </location>
</feature>
<evidence type="ECO:0000313" key="3">
    <source>
        <dbReference type="Proteomes" id="UP000198882"/>
    </source>
</evidence>
<organism evidence="2 3">
    <name type="scientific">Natronorubrum texcoconense</name>
    <dbReference type="NCBI Taxonomy" id="1095776"/>
    <lineage>
        <taxon>Archaea</taxon>
        <taxon>Methanobacteriati</taxon>
        <taxon>Methanobacteriota</taxon>
        <taxon>Stenosarchaea group</taxon>
        <taxon>Halobacteria</taxon>
        <taxon>Halobacteriales</taxon>
        <taxon>Natrialbaceae</taxon>
        <taxon>Natronorubrum</taxon>
    </lineage>
</organism>
<name>A0A1G9FN60_9EURY</name>
<reference evidence="3" key="1">
    <citation type="submission" date="2016-10" db="EMBL/GenBank/DDBJ databases">
        <authorList>
            <person name="Varghese N."/>
            <person name="Submissions S."/>
        </authorList>
    </citation>
    <scope>NUCLEOTIDE SEQUENCE [LARGE SCALE GENOMIC DNA]</scope>
    <source>
        <strain evidence="3">B4,CECT 8067,JCM 17497</strain>
    </source>
</reference>
<dbReference type="InterPro" id="IPR055766">
    <property type="entry name" value="DUF7342"/>
</dbReference>
<evidence type="ECO:0000313" key="2">
    <source>
        <dbReference type="EMBL" id="SDK89623.1"/>
    </source>
</evidence>
<proteinExistence type="predicted"/>
<dbReference type="Proteomes" id="UP000198882">
    <property type="component" value="Unassembled WGS sequence"/>
</dbReference>
<gene>
    <name evidence="2" type="ORF">SAMN04515672_4203</name>
</gene>
<dbReference type="STRING" id="1095776.SAMN04515672_4203"/>
<dbReference type="Pfam" id="PF24033">
    <property type="entry name" value="DUF7342"/>
    <property type="match status" value="1"/>
</dbReference>
<evidence type="ECO:0000256" key="1">
    <source>
        <dbReference type="SAM" id="MobiDB-lite"/>
    </source>
</evidence>
<dbReference type="EMBL" id="FNFE01000008">
    <property type="protein sequence ID" value="SDK89623.1"/>
    <property type="molecule type" value="Genomic_DNA"/>
</dbReference>
<dbReference type="AlphaFoldDB" id="A0A1G9FN60"/>
<sequence length="197" mass="22233">MDRSDPQVSDVDPFPETGAQGDVNDAAEREWKAATTAFERVDAVLGRTTEWQSASEIANRARVSEPTARKHLLALAESGRASTNETGNATQFRRDPDQRRLERVQQLANEHSRTELERSIREMKTRVREFEDEYGATSPEELVDGLEPDDEAGWDDRSRWKTTRRNLAFAKTALSFKETRFVDAMSTGEDGAVEKNA</sequence>
<dbReference type="Gene3D" id="1.10.10.10">
    <property type="entry name" value="Winged helix-like DNA-binding domain superfamily/Winged helix DNA-binding domain"/>
    <property type="match status" value="1"/>
</dbReference>